<dbReference type="InterPro" id="IPR018720">
    <property type="entry name" value="DUF2249"/>
</dbReference>
<name>A0ABS8D8P8_9NEIS</name>
<evidence type="ECO:0000313" key="2">
    <source>
        <dbReference type="EMBL" id="MCB6184580.1"/>
    </source>
</evidence>
<protein>
    <submittedName>
        <fullName evidence="2">DUF2249 domain-containing protein</fullName>
    </submittedName>
</protein>
<dbReference type="Pfam" id="PF10006">
    <property type="entry name" value="DUF2249"/>
    <property type="match status" value="1"/>
</dbReference>
<dbReference type="RefSeq" id="WP_227181389.1">
    <property type="nucleotide sequence ID" value="NZ_JAJBZT010000007.1"/>
</dbReference>
<reference evidence="2" key="1">
    <citation type="submission" date="2021-10" db="EMBL/GenBank/DDBJ databases">
        <title>The complete genome sequence of Leeia sp. TBRC 13508.</title>
        <authorList>
            <person name="Charoenyingcharoen P."/>
            <person name="Yukphan P."/>
        </authorList>
    </citation>
    <scope>NUCLEOTIDE SEQUENCE</scope>
    <source>
        <strain evidence="2">TBRC 13508</strain>
    </source>
</reference>
<evidence type="ECO:0000313" key="3">
    <source>
        <dbReference type="Proteomes" id="UP001165395"/>
    </source>
</evidence>
<dbReference type="EMBL" id="JAJBZT010000007">
    <property type="protein sequence ID" value="MCB6184580.1"/>
    <property type="molecule type" value="Genomic_DNA"/>
</dbReference>
<sequence>MKNDCTLPIIPNGTYTFDARGIARRIRHAAIFGALSELKPGESMRFLNDHDPVPLLKQIELFFGSRIKTVYRHRSPGEIVIDFHIEAHFEAAAY</sequence>
<proteinExistence type="predicted"/>
<comment type="caution">
    <text evidence="2">The sequence shown here is derived from an EMBL/GenBank/DDBJ whole genome shotgun (WGS) entry which is preliminary data.</text>
</comment>
<evidence type="ECO:0000259" key="1">
    <source>
        <dbReference type="Pfam" id="PF10006"/>
    </source>
</evidence>
<keyword evidence="3" id="KW-1185">Reference proteome</keyword>
<organism evidence="2 3">
    <name type="scientific">Leeia speluncae</name>
    <dbReference type="NCBI Taxonomy" id="2884804"/>
    <lineage>
        <taxon>Bacteria</taxon>
        <taxon>Pseudomonadati</taxon>
        <taxon>Pseudomonadota</taxon>
        <taxon>Betaproteobacteria</taxon>
        <taxon>Neisseriales</taxon>
        <taxon>Leeiaceae</taxon>
        <taxon>Leeia</taxon>
    </lineage>
</organism>
<feature type="domain" description="DUF2249" evidence="1">
    <location>
        <begin position="16"/>
        <end position="84"/>
    </location>
</feature>
<dbReference type="Proteomes" id="UP001165395">
    <property type="component" value="Unassembled WGS sequence"/>
</dbReference>
<accession>A0ABS8D8P8</accession>
<gene>
    <name evidence="2" type="ORF">LIN78_13620</name>
</gene>